<proteinExistence type="predicted"/>
<dbReference type="PATRIC" id="fig|1469144.10.peg.2311"/>
<dbReference type="GO" id="GO:0032049">
    <property type="term" value="P:cardiolipin biosynthetic process"/>
    <property type="evidence" value="ECO:0007669"/>
    <property type="project" value="UniProtKB-ARBA"/>
</dbReference>
<evidence type="ECO:0000313" key="3">
    <source>
        <dbReference type="Proteomes" id="UP000070188"/>
    </source>
</evidence>
<organism evidence="2 3">
    <name type="scientific">Carbonactinospora thermoautotrophica</name>
    <dbReference type="NCBI Taxonomy" id="1469144"/>
    <lineage>
        <taxon>Bacteria</taxon>
        <taxon>Bacillati</taxon>
        <taxon>Actinomycetota</taxon>
        <taxon>Actinomycetes</taxon>
        <taxon>Kitasatosporales</taxon>
        <taxon>Carbonactinosporaceae</taxon>
        <taxon>Carbonactinospora</taxon>
    </lineage>
</organism>
<dbReference type="STRING" id="1469144.LI90_2131"/>
<reference evidence="3" key="1">
    <citation type="submission" date="2015-04" db="EMBL/GenBank/DDBJ databases">
        <title>Physiological reanalysis, assessment of diazotrophy, and genome sequences of multiple isolates of Streptomyces thermoautotrophicus.</title>
        <authorList>
            <person name="MacKellar D.C."/>
            <person name="Lieber L."/>
            <person name="Norman J."/>
            <person name="Bolger A."/>
            <person name="Tobin C."/>
            <person name="Murray J.W."/>
            <person name="Chang R."/>
            <person name="Ford T."/>
            <person name="Nguyen P.Q."/>
            <person name="Woodward J."/>
            <person name="Permingeat H."/>
            <person name="Joshi N.S."/>
            <person name="Silver P.A."/>
            <person name="Usadel B."/>
            <person name="Rutherford A.W."/>
            <person name="Friesen M."/>
            <person name="Prell J."/>
        </authorList>
    </citation>
    <scope>NUCLEOTIDE SEQUENCE [LARGE SCALE GENOMIC DNA]</scope>
    <source>
        <strain evidence="3">H1</strain>
    </source>
</reference>
<dbReference type="InterPro" id="IPR025202">
    <property type="entry name" value="PLD-like_dom"/>
</dbReference>
<dbReference type="Gene3D" id="3.30.870.10">
    <property type="entry name" value="Endonuclease Chain A"/>
    <property type="match status" value="1"/>
</dbReference>
<evidence type="ECO:0000313" key="2">
    <source>
        <dbReference type="EMBL" id="KWX01103.1"/>
    </source>
</evidence>
<gene>
    <name evidence="2" type="ORF">LI90_2131</name>
</gene>
<feature type="domain" description="PLD phosphodiesterase" evidence="1">
    <location>
        <begin position="189"/>
        <end position="216"/>
    </location>
</feature>
<dbReference type="AlphaFoldDB" id="A0A132MTE2"/>
<dbReference type="NCBIfam" id="NF038319">
    <property type="entry name" value="DISARM_DrmC_I"/>
    <property type="match status" value="1"/>
</dbReference>
<keyword evidence="3" id="KW-1185">Reference proteome</keyword>
<comment type="caution">
    <text evidence="2">The sequence shown here is derived from an EMBL/GenBank/DDBJ whole genome shotgun (WGS) entry which is preliminary data.</text>
</comment>
<dbReference type="Proteomes" id="UP000070188">
    <property type="component" value="Unassembled WGS sequence"/>
</dbReference>
<dbReference type="PANTHER" id="PTHR21248:SF22">
    <property type="entry name" value="PHOSPHOLIPASE D"/>
    <property type="match status" value="1"/>
</dbReference>
<dbReference type="PANTHER" id="PTHR21248">
    <property type="entry name" value="CARDIOLIPIN SYNTHASE"/>
    <property type="match status" value="1"/>
</dbReference>
<dbReference type="InterPro" id="IPR001736">
    <property type="entry name" value="PLipase_D/transphosphatidylase"/>
</dbReference>
<evidence type="ECO:0000259" key="1">
    <source>
        <dbReference type="PROSITE" id="PS50035"/>
    </source>
</evidence>
<dbReference type="RefSeq" id="WP_158009755.1">
    <property type="nucleotide sequence ID" value="NZ_JYIJ01000014.1"/>
</dbReference>
<protein>
    <submittedName>
        <fullName evidence="2">Putative phospholipase protein</fullName>
    </submittedName>
</protein>
<dbReference type="PROSITE" id="PS50035">
    <property type="entry name" value="PLD"/>
    <property type="match status" value="1"/>
</dbReference>
<dbReference type="SUPFAM" id="SSF56024">
    <property type="entry name" value="Phospholipase D/nuclease"/>
    <property type="match status" value="1"/>
</dbReference>
<dbReference type="EMBL" id="LAXD01000001">
    <property type="protein sequence ID" value="KWX01103.1"/>
    <property type="molecule type" value="Genomic_DNA"/>
</dbReference>
<dbReference type="InterPro" id="IPR047955">
    <property type="entry name" value="DrmC-like"/>
</dbReference>
<dbReference type="Pfam" id="PF13091">
    <property type="entry name" value="PLDc_2"/>
    <property type="match status" value="1"/>
</dbReference>
<dbReference type="GO" id="GO:0030572">
    <property type="term" value="F:phosphatidyltransferase activity"/>
    <property type="evidence" value="ECO:0007669"/>
    <property type="project" value="UniProtKB-ARBA"/>
</dbReference>
<name>A0A132MTE2_9ACTN</name>
<accession>A0A132MTE2</accession>
<sequence>MSGSLAEALARVAAELPADHLAAWIRVLEGTEQPSGDLPDRLADALPYGRRVGLARDLAAAWRAGAPDLPGPAVALALRAAAHAREAALAENEVTLVVSGPTSKAVPVRLTGAVVGEVIRSARERLLLVSYAAYRVPALLAELRAAARRGVHVDLVLEEELAESPADAFAGLGGSVALWTWPEAARPDPAPALHAKLVLADRHTALLGSANLTGRGLTHNLEVGVLLRGREAARLAAHFDALTGPCGPLRRRPPR</sequence>